<dbReference type="GO" id="GO:0000703">
    <property type="term" value="F:oxidized pyrimidine nucleobase lesion DNA N-glycosylase activity"/>
    <property type="evidence" value="ECO:0007669"/>
    <property type="project" value="UniProtKB-UniRule"/>
</dbReference>
<dbReference type="GO" id="GO:0046872">
    <property type="term" value="F:metal ion binding"/>
    <property type="evidence" value="ECO:0007669"/>
    <property type="project" value="UniProtKB-KW"/>
</dbReference>
<dbReference type="FunFam" id="1.10.340.30:FF:000005">
    <property type="entry name" value="Endonuclease III-like protein 1"/>
    <property type="match status" value="1"/>
</dbReference>
<comment type="subcellular location">
    <subcellularLocation>
        <location evidence="2">Plastid</location>
        <location evidence="2">Chloroplast stroma</location>
        <location evidence="2">Chloroplast nucleoid</location>
    </subcellularLocation>
</comment>
<evidence type="ECO:0000256" key="13">
    <source>
        <dbReference type="ARBA" id="ARBA00023295"/>
    </source>
</evidence>
<dbReference type="Pfam" id="PF00730">
    <property type="entry name" value="HhH-GPD"/>
    <property type="match status" value="1"/>
</dbReference>
<organism evidence="19 20">
    <name type="scientific">Riccia fluitans</name>
    <dbReference type="NCBI Taxonomy" id="41844"/>
    <lineage>
        <taxon>Eukaryota</taxon>
        <taxon>Viridiplantae</taxon>
        <taxon>Streptophyta</taxon>
        <taxon>Embryophyta</taxon>
        <taxon>Marchantiophyta</taxon>
        <taxon>Marchantiopsida</taxon>
        <taxon>Marchantiidae</taxon>
        <taxon>Marchantiales</taxon>
        <taxon>Ricciaceae</taxon>
        <taxon>Riccia</taxon>
    </lineage>
</organism>
<evidence type="ECO:0000256" key="15">
    <source>
        <dbReference type="ARBA" id="ARBA00053205"/>
    </source>
</evidence>
<comment type="similarity">
    <text evidence="3 16">Belongs to the Nth/MutY family.</text>
</comment>
<dbReference type="PROSITE" id="PS01155">
    <property type="entry name" value="ENDONUCLEASE_III_2"/>
    <property type="match status" value="1"/>
</dbReference>
<evidence type="ECO:0000313" key="19">
    <source>
        <dbReference type="EMBL" id="KAL2650167.1"/>
    </source>
</evidence>
<evidence type="ECO:0000256" key="14">
    <source>
        <dbReference type="ARBA" id="ARBA00044632"/>
    </source>
</evidence>
<dbReference type="GO" id="GO:0140078">
    <property type="term" value="F:class I DNA-(apurinic or apyrimidinic site) endonuclease activity"/>
    <property type="evidence" value="ECO:0007669"/>
    <property type="project" value="UniProtKB-EC"/>
</dbReference>
<evidence type="ECO:0000256" key="4">
    <source>
        <dbReference type="ARBA" id="ARBA00022485"/>
    </source>
</evidence>
<keyword evidence="9" id="KW-0408">Iron</keyword>
<dbReference type="PANTHER" id="PTHR43286:SF1">
    <property type="entry name" value="ENDONUCLEASE III-LIKE PROTEIN 1"/>
    <property type="match status" value="1"/>
</dbReference>
<protein>
    <recommendedName>
        <fullName evidence="16">Endonuclease III homolog</fullName>
        <ecNumber evidence="16">3.2.2.-</ecNumber>
        <ecNumber evidence="16">4.2.99.18</ecNumber>
    </recommendedName>
    <alternativeName>
        <fullName evidence="16">Bifunctional DNA N-glycosylase/DNA-(apurinic or apyrimidinic site) lyase</fullName>
        <shortName evidence="16">DNA glycosylase/AP lyase</shortName>
    </alternativeName>
</protein>
<keyword evidence="7 16" id="KW-0378">Hydrolase</keyword>
<dbReference type="Gene3D" id="1.10.340.30">
    <property type="entry name" value="Hypothetical protein, domain 2"/>
    <property type="match status" value="1"/>
</dbReference>
<keyword evidence="6 16" id="KW-0227">DNA damage</keyword>
<dbReference type="SUPFAM" id="SSF48150">
    <property type="entry name" value="DNA-glycosylase"/>
    <property type="match status" value="1"/>
</dbReference>
<dbReference type="Proteomes" id="UP001605036">
    <property type="component" value="Unassembled WGS sequence"/>
</dbReference>
<comment type="function">
    <text evidence="15 16">Bifunctional DNA N-glycosylase with associated apurinic/apyrimidinic (AP) lyase function that catalyzes the first step in base excision repair (BER), the primary repair pathway for the repair of oxidative DNA damage. The DNA N-glycosylase activity releases the damaged DNA base from DNA by cleaving the N-glycosidic bond, leaving an AP site. The AP lyase activity cleaves the phosphodiester bond 3' to the AP site by a beta-elimination. Primarily recognizes and repairs oxidative base damage of pyrimidines.</text>
</comment>
<evidence type="ECO:0000256" key="10">
    <source>
        <dbReference type="ARBA" id="ARBA00023014"/>
    </source>
</evidence>
<evidence type="ECO:0000256" key="6">
    <source>
        <dbReference type="ARBA" id="ARBA00022763"/>
    </source>
</evidence>
<evidence type="ECO:0000256" key="8">
    <source>
        <dbReference type="ARBA" id="ARBA00022946"/>
    </source>
</evidence>
<comment type="cofactor">
    <cofactor evidence="1">
        <name>[4Fe-4S] cluster</name>
        <dbReference type="ChEBI" id="CHEBI:49883"/>
    </cofactor>
</comment>
<dbReference type="Gene3D" id="1.10.1670.10">
    <property type="entry name" value="Helix-hairpin-Helix base-excision DNA repair enzymes (C-terminal)"/>
    <property type="match status" value="1"/>
</dbReference>
<reference evidence="19 20" key="1">
    <citation type="submission" date="2024-09" db="EMBL/GenBank/DDBJ databases">
        <title>Chromosome-scale assembly of Riccia fluitans.</title>
        <authorList>
            <person name="Paukszto L."/>
            <person name="Sawicki J."/>
            <person name="Karawczyk K."/>
            <person name="Piernik-Szablinska J."/>
            <person name="Szczecinska M."/>
            <person name="Mazdziarz M."/>
        </authorList>
    </citation>
    <scope>NUCLEOTIDE SEQUENCE [LARGE SCALE GENOMIC DNA]</scope>
    <source>
        <strain evidence="19">Rf_01</strain>
        <tissue evidence="19">Aerial parts of the thallus</tissue>
    </source>
</reference>
<keyword evidence="13 16" id="KW-0326">Glycosidase</keyword>
<evidence type="ECO:0000256" key="17">
    <source>
        <dbReference type="SAM" id="MobiDB-lite"/>
    </source>
</evidence>
<dbReference type="InterPro" id="IPR000445">
    <property type="entry name" value="HhH_motif"/>
</dbReference>
<evidence type="ECO:0000256" key="1">
    <source>
        <dbReference type="ARBA" id="ARBA00001966"/>
    </source>
</evidence>
<dbReference type="GO" id="GO:0006285">
    <property type="term" value="P:base-excision repair, AP site formation"/>
    <property type="evidence" value="ECO:0007669"/>
    <property type="project" value="UniProtKB-UniRule"/>
</dbReference>
<evidence type="ECO:0000256" key="7">
    <source>
        <dbReference type="ARBA" id="ARBA00022801"/>
    </source>
</evidence>
<feature type="region of interest" description="Disordered" evidence="17">
    <location>
        <begin position="364"/>
        <end position="391"/>
    </location>
</feature>
<dbReference type="InterPro" id="IPR023170">
    <property type="entry name" value="HhH_base_excis_C"/>
</dbReference>
<dbReference type="InterPro" id="IPR004036">
    <property type="entry name" value="Endonuclease-III-like_CS2"/>
</dbReference>
<accession>A0ABD1ZGF6</accession>
<keyword evidence="20" id="KW-1185">Reference proteome</keyword>
<evidence type="ECO:0000259" key="18">
    <source>
        <dbReference type="SMART" id="SM00478"/>
    </source>
</evidence>
<keyword evidence="8" id="KW-0809">Transit peptide</keyword>
<dbReference type="SMART" id="SM00525">
    <property type="entry name" value="FES"/>
    <property type="match status" value="1"/>
</dbReference>
<dbReference type="InterPro" id="IPR030841">
    <property type="entry name" value="NTH1"/>
</dbReference>
<evidence type="ECO:0000256" key="2">
    <source>
        <dbReference type="ARBA" id="ARBA00004595"/>
    </source>
</evidence>
<dbReference type="HAMAP" id="MF_03183">
    <property type="entry name" value="Endonuclease_III_Nth"/>
    <property type="match status" value="1"/>
</dbReference>
<gene>
    <name evidence="16" type="primary">NTH1</name>
    <name evidence="19" type="ORF">R1flu_018295</name>
</gene>
<dbReference type="AlphaFoldDB" id="A0ABD1ZGF6"/>
<keyword evidence="12 16" id="KW-0456">Lyase</keyword>
<dbReference type="CDD" id="cd00056">
    <property type="entry name" value="ENDO3c"/>
    <property type="match status" value="1"/>
</dbReference>
<dbReference type="GO" id="GO:0042644">
    <property type="term" value="C:chloroplast nucleoid"/>
    <property type="evidence" value="ECO:0007669"/>
    <property type="project" value="UniProtKB-SubCell"/>
</dbReference>
<comment type="caution">
    <text evidence="16">Lacks conserved residue(s) required for the propagation of feature annotation.</text>
</comment>
<evidence type="ECO:0000256" key="3">
    <source>
        <dbReference type="ARBA" id="ARBA00008343"/>
    </source>
</evidence>
<evidence type="ECO:0000256" key="5">
    <source>
        <dbReference type="ARBA" id="ARBA00022723"/>
    </source>
</evidence>
<evidence type="ECO:0000256" key="11">
    <source>
        <dbReference type="ARBA" id="ARBA00023204"/>
    </source>
</evidence>
<sequence>MRVIDPHDINLISFTEACVAFFRVSADSNAPRSFQLRDEVASPSKFQNLWPETGSMFCRTFLRMTTPYPSITDSAGVRTFQRRQTRKKIESAISIAFDDTEQSDSALGQKGTLQIVEQKDLIISTENLRSRPPRWQEILDGIKMMRSGKDAPVDTMGCEKVAGFLPPKERRFAVLVKALLSSQTKDEITHAAADKMQARGLLSIEGLCEAEESAISEAIYPVGFYTRKAGYLKKVASICMDKYGGDIPNTLKDLLALPGIGPKMAHLVMNVGWADVQGICVDTHVHRICNRLEWVQHPKSTANHRLNTNTPEETRMSLEQWLPKEEWNSINPLLVGFGQTVCTPLRPRCSECLINQLCPAAFKEPGKSPGKSPSSTRLKALMPPPTENNSPAAIEDILSAENCRSPTPARRKRAKKQALKFDIEKYSFPSKGSGAFVPSTSGVENSSPAAVGSIVAVLETRKRIRRQTVPFDANV</sequence>
<evidence type="ECO:0000313" key="20">
    <source>
        <dbReference type="Proteomes" id="UP001605036"/>
    </source>
</evidence>
<dbReference type="GO" id="GO:0003677">
    <property type="term" value="F:DNA binding"/>
    <property type="evidence" value="ECO:0007669"/>
    <property type="project" value="UniProtKB-UniRule"/>
</dbReference>
<dbReference type="EMBL" id="JBHFFA010000001">
    <property type="protein sequence ID" value="KAL2650167.1"/>
    <property type="molecule type" value="Genomic_DNA"/>
</dbReference>
<evidence type="ECO:0000256" key="16">
    <source>
        <dbReference type="HAMAP-Rule" id="MF_03183"/>
    </source>
</evidence>
<proteinExistence type="inferred from homology"/>
<evidence type="ECO:0000256" key="12">
    <source>
        <dbReference type="ARBA" id="ARBA00023239"/>
    </source>
</evidence>
<dbReference type="SMART" id="SM00478">
    <property type="entry name" value="ENDO3c"/>
    <property type="match status" value="1"/>
</dbReference>
<evidence type="ECO:0000256" key="9">
    <source>
        <dbReference type="ARBA" id="ARBA00023004"/>
    </source>
</evidence>
<feature type="domain" description="HhH-GPD" evidence="18">
    <location>
        <begin position="180"/>
        <end position="340"/>
    </location>
</feature>
<name>A0ABD1ZGF6_9MARC</name>
<dbReference type="EC" id="4.2.99.18" evidence="16"/>
<dbReference type="InterPro" id="IPR011257">
    <property type="entry name" value="DNA_glycosylase"/>
</dbReference>
<dbReference type="PROSITE" id="PS00764">
    <property type="entry name" value="ENDONUCLEASE_III_1"/>
    <property type="match status" value="1"/>
</dbReference>
<dbReference type="EC" id="3.2.2.-" evidence="16"/>
<dbReference type="InterPro" id="IPR003651">
    <property type="entry name" value="Endonuclease3_FeS-loop_motif"/>
</dbReference>
<dbReference type="PANTHER" id="PTHR43286">
    <property type="entry name" value="ENDONUCLEASE III-LIKE PROTEIN 1"/>
    <property type="match status" value="1"/>
</dbReference>
<keyword evidence="4" id="KW-0004">4Fe-4S</keyword>
<dbReference type="Pfam" id="PF00633">
    <property type="entry name" value="HHH"/>
    <property type="match status" value="1"/>
</dbReference>
<dbReference type="InterPro" id="IPR004035">
    <property type="entry name" value="Endouclease-III_FeS-bd_BS"/>
</dbReference>
<comment type="caution">
    <text evidence="19">The sequence shown here is derived from an EMBL/GenBank/DDBJ whole genome shotgun (WGS) entry which is preliminary data.</text>
</comment>
<dbReference type="InterPro" id="IPR003265">
    <property type="entry name" value="HhH-GPD_domain"/>
</dbReference>
<keyword evidence="11 16" id="KW-0234">DNA repair</keyword>
<dbReference type="GO" id="GO:0051539">
    <property type="term" value="F:4 iron, 4 sulfur cluster binding"/>
    <property type="evidence" value="ECO:0007669"/>
    <property type="project" value="UniProtKB-KW"/>
</dbReference>
<keyword evidence="5" id="KW-0479">Metal-binding</keyword>
<comment type="catalytic activity">
    <reaction evidence="14 16">
        <text>2'-deoxyribonucleotide-(2'-deoxyribose 5'-phosphate)-2'-deoxyribonucleotide-DNA = a 3'-end 2'-deoxyribonucleotide-(2,3-dehydro-2,3-deoxyribose 5'-phosphate)-DNA + a 5'-end 5'-phospho-2'-deoxyribonucleoside-DNA + H(+)</text>
        <dbReference type="Rhea" id="RHEA:66592"/>
        <dbReference type="Rhea" id="RHEA-COMP:13180"/>
        <dbReference type="Rhea" id="RHEA-COMP:16897"/>
        <dbReference type="Rhea" id="RHEA-COMP:17067"/>
        <dbReference type="ChEBI" id="CHEBI:15378"/>
        <dbReference type="ChEBI" id="CHEBI:136412"/>
        <dbReference type="ChEBI" id="CHEBI:157695"/>
        <dbReference type="ChEBI" id="CHEBI:167181"/>
        <dbReference type="EC" id="4.2.99.18"/>
    </reaction>
</comment>
<dbReference type="FunFam" id="1.10.1670.10:FF:000003">
    <property type="entry name" value="Endonuclease III homolog"/>
    <property type="match status" value="1"/>
</dbReference>
<keyword evidence="10" id="KW-0411">Iron-sulfur</keyword>